<dbReference type="Proteomes" id="UP000525078">
    <property type="component" value="Unassembled WGS sequence"/>
</dbReference>
<evidence type="ECO:0008006" key="15">
    <source>
        <dbReference type="Google" id="ProtNLM"/>
    </source>
</evidence>
<dbReference type="GO" id="GO:0020037">
    <property type="term" value="F:heme binding"/>
    <property type="evidence" value="ECO:0007669"/>
    <property type="project" value="InterPro"/>
</dbReference>
<keyword evidence="7 10" id="KW-0408">Iron</keyword>
<dbReference type="Gene3D" id="1.10.630.10">
    <property type="entry name" value="Cytochrome P450"/>
    <property type="match status" value="1"/>
</dbReference>
<protein>
    <recommendedName>
        <fullName evidence="15">Cytochrome P450</fullName>
    </recommendedName>
</protein>
<evidence type="ECO:0000256" key="11">
    <source>
        <dbReference type="RuleBase" id="RU000461"/>
    </source>
</evidence>
<dbReference type="SUPFAM" id="SSF48264">
    <property type="entry name" value="Cytochrome P450"/>
    <property type="match status" value="1"/>
</dbReference>
<feature type="transmembrane region" description="Helical" evidence="12">
    <location>
        <begin position="275"/>
        <end position="303"/>
    </location>
</feature>
<dbReference type="PRINTS" id="PR00385">
    <property type="entry name" value="P450"/>
</dbReference>
<keyword evidence="9 12" id="KW-0472">Membrane</keyword>
<name>A0A7J6F9T1_CANSA</name>
<dbReference type="PANTHER" id="PTHR47943:SF2">
    <property type="entry name" value="CYTOCHROME P450"/>
    <property type="match status" value="1"/>
</dbReference>
<proteinExistence type="inferred from homology"/>
<evidence type="ECO:0000256" key="3">
    <source>
        <dbReference type="ARBA" id="ARBA00010617"/>
    </source>
</evidence>
<dbReference type="GO" id="GO:0004497">
    <property type="term" value="F:monooxygenase activity"/>
    <property type="evidence" value="ECO:0007669"/>
    <property type="project" value="UniProtKB-KW"/>
</dbReference>
<evidence type="ECO:0000313" key="14">
    <source>
        <dbReference type="Proteomes" id="UP000525078"/>
    </source>
</evidence>
<comment type="cofactor">
    <cofactor evidence="1 10">
        <name>heme</name>
        <dbReference type="ChEBI" id="CHEBI:30413"/>
    </cofactor>
</comment>
<evidence type="ECO:0000256" key="9">
    <source>
        <dbReference type="ARBA" id="ARBA00023136"/>
    </source>
</evidence>
<dbReference type="EMBL" id="JAATIP010000143">
    <property type="protein sequence ID" value="KAF4367375.1"/>
    <property type="molecule type" value="Genomic_DNA"/>
</dbReference>
<dbReference type="InterPro" id="IPR017972">
    <property type="entry name" value="Cyt_P450_CS"/>
</dbReference>
<dbReference type="GO" id="GO:0016705">
    <property type="term" value="F:oxidoreductase activity, acting on paired donors, with incorporation or reduction of molecular oxygen"/>
    <property type="evidence" value="ECO:0007669"/>
    <property type="project" value="InterPro"/>
</dbReference>
<dbReference type="PROSITE" id="PS00086">
    <property type="entry name" value="CYTOCHROME_P450"/>
    <property type="match status" value="1"/>
</dbReference>
<keyword evidence="6 11" id="KW-0560">Oxidoreductase</keyword>
<keyword evidence="12" id="KW-1133">Transmembrane helix</keyword>
<keyword evidence="12" id="KW-0812">Transmembrane</keyword>
<dbReference type="InterPro" id="IPR001128">
    <property type="entry name" value="Cyt_P450"/>
</dbReference>
<keyword evidence="5 10" id="KW-0479">Metal-binding</keyword>
<dbReference type="Pfam" id="PF00067">
    <property type="entry name" value="p450"/>
    <property type="match status" value="1"/>
</dbReference>
<keyword evidence="8 11" id="KW-0503">Monooxygenase</keyword>
<organism evidence="13 14">
    <name type="scientific">Cannabis sativa</name>
    <name type="common">Hemp</name>
    <name type="synonym">Marijuana</name>
    <dbReference type="NCBI Taxonomy" id="3483"/>
    <lineage>
        <taxon>Eukaryota</taxon>
        <taxon>Viridiplantae</taxon>
        <taxon>Streptophyta</taxon>
        <taxon>Embryophyta</taxon>
        <taxon>Tracheophyta</taxon>
        <taxon>Spermatophyta</taxon>
        <taxon>Magnoliopsida</taxon>
        <taxon>eudicotyledons</taxon>
        <taxon>Gunneridae</taxon>
        <taxon>Pentapetalae</taxon>
        <taxon>rosids</taxon>
        <taxon>fabids</taxon>
        <taxon>Rosales</taxon>
        <taxon>Cannabaceae</taxon>
        <taxon>Cannabis</taxon>
    </lineage>
</organism>
<evidence type="ECO:0000256" key="6">
    <source>
        <dbReference type="ARBA" id="ARBA00023002"/>
    </source>
</evidence>
<accession>A0A7J6F9T1</accession>
<dbReference type="GO" id="GO:0016020">
    <property type="term" value="C:membrane"/>
    <property type="evidence" value="ECO:0007669"/>
    <property type="project" value="UniProtKB-SubCell"/>
</dbReference>
<evidence type="ECO:0000256" key="10">
    <source>
        <dbReference type="PIRSR" id="PIRSR602401-1"/>
    </source>
</evidence>
<dbReference type="GO" id="GO:0005506">
    <property type="term" value="F:iron ion binding"/>
    <property type="evidence" value="ECO:0007669"/>
    <property type="project" value="InterPro"/>
</dbReference>
<evidence type="ECO:0000256" key="2">
    <source>
        <dbReference type="ARBA" id="ARBA00004370"/>
    </source>
</evidence>
<dbReference type="FunFam" id="1.10.630.10:FF:000126">
    <property type="entry name" value="Predicted protein"/>
    <property type="match status" value="1"/>
</dbReference>
<gene>
    <name evidence="13" type="ORF">F8388_025793</name>
</gene>
<dbReference type="AlphaFoldDB" id="A0A7J6F9T1"/>
<keyword evidence="4 10" id="KW-0349">Heme</keyword>
<evidence type="ECO:0000313" key="13">
    <source>
        <dbReference type="EMBL" id="KAF4367375.1"/>
    </source>
</evidence>
<dbReference type="InterPro" id="IPR036396">
    <property type="entry name" value="Cyt_P450_sf"/>
</dbReference>
<evidence type="ECO:0000256" key="8">
    <source>
        <dbReference type="ARBA" id="ARBA00023033"/>
    </source>
</evidence>
<reference evidence="13 14" key="1">
    <citation type="journal article" date="2020" name="bioRxiv">
        <title>Sequence and annotation of 42 cannabis genomes reveals extensive copy number variation in cannabinoid synthesis and pathogen resistance genes.</title>
        <authorList>
            <person name="Mckernan K.J."/>
            <person name="Helbert Y."/>
            <person name="Kane L.T."/>
            <person name="Ebling H."/>
            <person name="Zhang L."/>
            <person name="Liu B."/>
            <person name="Eaton Z."/>
            <person name="Mclaughlin S."/>
            <person name="Kingan S."/>
            <person name="Baybayan P."/>
            <person name="Concepcion G."/>
            <person name="Jordan M."/>
            <person name="Riva A."/>
            <person name="Barbazuk W."/>
            <person name="Harkins T."/>
        </authorList>
    </citation>
    <scope>NUCLEOTIDE SEQUENCE [LARGE SCALE GENOMIC DNA]</scope>
    <source>
        <strain evidence="14">cv. Jamaican Lion 4</strain>
        <tissue evidence="13">Leaf</tissue>
    </source>
</reference>
<evidence type="ECO:0000256" key="1">
    <source>
        <dbReference type="ARBA" id="ARBA00001971"/>
    </source>
</evidence>
<evidence type="ECO:0000256" key="4">
    <source>
        <dbReference type="ARBA" id="ARBA00022617"/>
    </source>
</evidence>
<evidence type="ECO:0000256" key="7">
    <source>
        <dbReference type="ARBA" id="ARBA00023004"/>
    </source>
</evidence>
<feature type="binding site" description="axial binding residue" evidence="10">
    <location>
        <position position="104"/>
    </location>
    <ligand>
        <name>heme</name>
        <dbReference type="ChEBI" id="CHEBI:30413"/>
    </ligand>
    <ligandPart>
        <name>Fe</name>
        <dbReference type="ChEBI" id="CHEBI:18248"/>
    </ligandPart>
</feature>
<dbReference type="InterPro" id="IPR002401">
    <property type="entry name" value="Cyt_P450_E_grp-I"/>
</dbReference>
<comment type="similarity">
    <text evidence="3 11">Belongs to the cytochrome P450 family.</text>
</comment>
<comment type="caution">
    <text evidence="13">The sequence shown here is derived from an EMBL/GenBank/DDBJ whole genome shotgun (WGS) entry which is preliminary data.</text>
</comment>
<evidence type="ECO:0000256" key="12">
    <source>
        <dbReference type="SAM" id="Phobius"/>
    </source>
</evidence>
<dbReference type="PRINTS" id="PR00463">
    <property type="entry name" value="EP450I"/>
</dbReference>
<comment type="subcellular location">
    <subcellularLocation>
        <location evidence="2">Membrane</location>
    </subcellularLocation>
</comment>
<evidence type="ECO:0000256" key="5">
    <source>
        <dbReference type="ARBA" id="ARBA00022723"/>
    </source>
</evidence>
<dbReference type="PANTHER" id="PTHR47943">
    <property type="entry name" value="CYTOCHROME P450 93A3-LIKE"/>
    <property type="match status" value="1"/>
</dbReference>
<sequence>MERMVEESDLDKLPYLNMVIKETLRLHPVAPLLLPHAAIEECTVNGFHIPKNSRVFINAWTIGRDPEYWDEPEKFFPERFSGNNIDYIGRDFEFIPFGSGRRSCPGMQLGMIVVRLMVAQIVHCFDWELPNGMVSSELDMNEEFGLTIPRSTHLVAIPSYRLKKSFFSFKISLIKSFEGYLLISTTKIWPLMSHVVNKSIPLVLNTQMKMTNWLWKRVHENATWSDCGEANENQKKTFHLGPKGYPLLGSLNILGEHCYRDMQKLSQNIWSNMRLGLIPAIVVSSPMRLLSFFSGLVILFSPLDHLDGAATYVLGAKELVICSILYSLLARHDIINTKTRLISTNRLV</sequence>
<feature type="transmembrane region" description="Helical" evidence="12">
    <location>
        <begin position="309"/>
        <end position="330"/>
    </location>
</feature>